<proteinExistence type="predicted"/>
<reference evidence="1 2" key="1">
    <citation type="submission" date="2023-04" db="EMBL/GenBank/DDBJ databases">
        <authorList>
            <person name="Wang C."/>
            <person name="Guo Z."/>
            <person name="Wang M."/>
            <person name="Wang X."/>
            <person name="Ji F."/>
            <person name="Zhao J."/>
            <person name="Zeng J."/>
            <person name="Zuo J."/>
        </authorList>
    </citation>
    <scope>NUCLEOTIDE SEQUENCE [LARGE SCALE GENOMIC DNA]</scope>
</reference>
<keyword evidence="2" id="KW-1185">Reference proteome</keyword>
<dbReference type="EMBL" id="OQ845957">
    <property type="protein sequence ID" value="WMU95564.1"/>
    <property type="molecule type" value="Genomic_DNA"/>
</dbReference>
<name>A0AA51U6A1_9CAUD</name>
<sequence length="95" mass="10771">MAKEKWEILQLISDAGNGCEMYMIRGHVPDSLALEMLDHHTNGFYKELCELGEPRIQRTWTKPVPDGTGNCSVIYHIVNPQKCKTAMAVTFVTFD</sequence>
<accession>A0AA51U6A1</accession>
<evidence type="ECO:0000313" key="2">
    <source>
        <dbReference type="Proteomes" id="UP001268809"/>
    </source>
</evidence>
<evidence type="ECO:0000313" key="1">
    <source>
        <dbReference type="EMBL" id="WMU95564.1"/>
    </source>
</evidence>
<protein>
    <submittedName>
        <fullName evidence="1">Uncharacterized protein</fullName>
    </submittedName>
</protein>
<organism evidence="1 2">
    <name type="scientific">Escherichia phage pEC-M719-6WT.1</name>
    <dbReference type="NCBI Taxonomy" id="3056220"/>
    <lineage>
        <taxon>Viruses</taxon>
        <taxon>Duplodnaviria</taxon>
        <taxon>Heunggongvirae</taxon>
        <taxon>Uroviricota</taxon>
        <taxon>Caudoviricetes</taxon>
        <taxon>Andersonviridae</taxon>
        <taxon>Ounavirinae</taxon>
        <taxon>Mooglevirus</taxon>
        <taxon>Mooglevirus M7196WT1</taxon>
    </lineage>
</organism>
<dbReference type="Proteomes" id="UP001268809">
    <property type="component" value="Segment"/>
</dbReference>